<feature type="domain" description="Helicase C-terminal" evidence="9">
    <location>
        <begin position="529"/>
        <end position="683"/>
    </location>
</feature>
<keyword evidence="3" id="KW-0067">ATP-binding</keyword>
<dbReference type="EC" id="5.6.2.4" evidence="7"/>
<keyword evidence="10" id="KW-0614">Plasmid</keyword>
<dbReference type="SMART" id="SM00490">
    <property type="entry name" value="HELICc"/>
    <property type="match status" value="1"/>
</dbReference>
<dbReference type="PANTHER" id="PTHR13710:SF105">
    <property type="entry name" value="ATP-DEPENDENT DNA HELICASE Q1"/>
    <property type="match status" value="1"/>
</dbReference>
<dbReference type="Pfam" id="PF00270">
    <property type="entry name" value="DEAD"/>
    <property type="match status" value="1"/>
</dbReference>
<dbReference type="GO" id="GO:0004386">
    <property type="term" value="F:helicase activity"/>
    <property type="evidence" value="ECO:0007669"/>
    <property type="project" value="UniProtKB-KW"/>
</dbReference>
<dbReference type="Pfam" id="PF00271">
    <property type="entry name" value="Helicase_C"/>
    <property type="match status" value="1"/>
</dbReference>
<evidence type="ECO:0000256" key="1">
    <source>
        <dbReference type="ARBA" id="ARBA00005446"/>
    </source>
</evidence>
<dbReference type="Gene3D" id="3.40.50.300">
    <property type="entry name" value="P-loop containing nucleotide triphosphate hydrolases"/>
    <property type="match status" value="2"/>
</dbReference>
<comment type="catalytic activity">
    <reaction evidence="6">
        <text>Couples ATP hydrolysis with the unwinding of duplex DNA by translocating in the 3'-5' direction.</text>
        <dbReference type="EC" id="5.6.2.4"/>
    </reaction>
</comment>
<keyword evidence="4" id="KW-0238">DNA-binding</keyword>
<dbReference type="SMART" id="SM00487">
    <property type="entry name" value="DEXDc"/>
    <property type="match status" value="1"/>
</dbReference>
<name>A0ABY5FSZ7_9BACL</name>
<protein>
    <recommendedName>
        <fullName evidence="7">DNA 3'-5' helicase</fullName>
        <ecNumber evidence="7">5.6.2.4</ecNumber>
    </recommendedName>
</protein>
<keyword evidence="10" id="KW-0347">Helicase</keyword>
<dbReference type="Proteomes" id="UP001060325">
    <property type="component" value="Plasmid pCXA"/>
</dbReference>
<sequence length="1070" mass="125342">MKPLLRISKEDLQKHIKNESSSRKTLFVLFGFKPDELKDLSDHKLLDDSFPQPLEAFENSSSVLSNVVKKMGSSDAFFWCTAEEYQFYIYNQLDNFFDMQLLYNNLYHSTFPIFYTFDNFSEVLSDFEEDDREIIAPNFEAVVKFYSNVIKLDNVYASYSIDQDILDMLTPFYQDLPNLSQSMDSYDAYDIVLELQEDQTDFLLITNKLLHSENTQLVNVVHSNQHDLFINNYFNRLSTLLKLNKKIKITFTQKSLSVKKFDESKYLRVLDEYFGYSSFRTLKMYKDPDHSKELIDVSQAQIIHDIVEEIDNAQKQLPFRDIFITSSTGAGKSVMFQLPSFLIYKEHQLLTIVISPLIGLMNDQVRNLKERGIHNVATINSNVTPAEKAEIQERIRNKEIAILYISPETLLSRSDIKMLIGEETKVGLFIVDEAHIVTTWGKAFRSDYWYLGPYLQKLRKEMKFPIATFTATAIYGGEEDMYKETRDSLGLINPKFYLGQVKRNDIQMKIDTHSKDLKTNEYRLAKFEFVSKRLKYFMKQNSKVLVYFPTIPLINQLQTYIEEHHPRLSKEIVVYFGSLNKANKDENHQKFANGDSKIMFATKAYGMGIDLPDINVVYHYAPTGNVCDYVQEIGRAARDESISGHAYFDFLKNDFSHIKRLHGMSTIRRSELQLVAQKIYNIYKEKKRARNLLVNVEDFAYIFTSNNRIEDTDVEGKLKTALLLIEKDFVNKFGFAPFVARPRGLFSREYFTVTPQGEKLLRQNQNREFARYIRPINSNLHSAIYELNLKEIWEKKYRKLSFPDFKRRFHEHDEMIKLNFLNEVDPTFILNFQSQHTLEYITAQFSQKLQSINQFFSRYALTNTYFQPEHLKEWIQKSLKIDKYEASSLAQIILHSMVRYNTLNSATNAKPVIKSNEISGYQVGSTYEDFFKFIQKQASHYLSSQADRQEDGSYNIYLSKSVRKPMDRLTITFGILEAFKLINYQLQGGNTPEIYIRINSTLTLESLIKNPEKYQNQILNNVHYRHKLSIAMLKHIFENKMDTATFWEVIEDYFLGKIPQAVLIEAKELK</sequence>
<dbReference type="PROSITE" id="PS51194">
    <property type="entry name" value="HELICASE_CTER"/>
    <property type="match status" value="1"/>
</dbReference>
<keyword evidence="2" id="KW-0547">Nucleotide-binding</keyword>
<dbReference type="EMBL" id="CP101463">
    <property type="protein sequence ID" value="UTT44566.1"/>
    <property type="molecule type" value="Genomic_DNA"/>
</dbReference>
<evidence type="ECO:0000259" key="8">
    <source>
        <dbReference type="PROSITE" id="PS51192"/>
    </source>
</evidence>
<dbReference type="InterPro" id="IPR027417">
    <property type="entry name" value="P-loop_NTPase"/>
</dbReference>
<accession>A0ABY5FSZ7</accession>
<dbReference type="InterPro" id="IPR014001">
    <property type="entry name" value="Helicase_ATP-bd"/>
</dbReference>
<keyword evidence="5" id="KW-0413">Isomerase</keyword>
<evidence type="ECO:0000256" key="2">
    <source>
        <dbReference type="ARBA" id="ARBA00022741"/>
    </source>
</evidence>
<dbReference type="PROSITE" id="PS51192">
    <property type="entry name" value="HELICASE_ATP_BIND_1"/>
    <property type="match status" value="1"/>
</dbReference>
<proteinExistence type="inferred from homology"/>
<keyword evidence="10" id="KW-0378">Hydrolase</keyword>
<evidence type="ECO:0000256" key="5">
    <source>
        <dbReference type="ARBA" id="ARBA00023235"/>
    </source>
</evidence>
<evidence type="ECO:0000313" key="11">
    <source>
        <dbReference type="Proteomes" id="UP001060325"/>
    </source>
</evidence>
<dbReference type="PANTHER" id="PTHR13710">
    <property type="entry name" value="DNA HELICASE RECQ FAMILY MEMBER"/>
    <property type="match status" value="1"/>
</dbReference>
<evidence type="ECO:0000313" key="10">
    <source>
        <dbReference type="EMBL" id="UTT44566.1"/>
    </source>
</evidence>
<dbReference type="SUPFAM" id="SSF52540">
    <property type="entry name" value="P-loop containing nucleoside triphosphate hydrolases"/>
    <property type="match status" value="1"/>
</dbReference>
<reference evidence="10" key="1">
    <citation type="submission" date="2022-07" db="EMBL/GenBank/DDBJ databases">
        <title>Complete genome of CX2.</title>
        <authorList>
            <person name="Cao G."/>
        </authorList>
    </citation>
    <scope>NUCLEOTIDE SEQUENCE</scope>
    <source>
        <strain evidence="10">CX2</strain>
        <plasmid evidence="10">pCXA</plasmid>
    </source>
</reference>
<geneLocation type="plasmid" evidence="10 11">
    <name>pCXA</name>
</geneLocation>
<keyword evidence="11" id="KW-1185">Reference proteome</keyword>
<comment type="similarity">
    <text evidence="1">Belongs to the helicase family. RecQ subfamily.</text>
</comment>
<evidence type="ECO:0000256" key="4">
    <source>
        <dbReference type="ARBA" id="ARBA00023125"/>
    </source>
</evidence>
<dbReference type="CDD" id="cd17920">
    <property type="entry name" value="DEXHc_RecQ"/>
    <property type="match status" value="1"/>
</dbReference>
<dbReference type="InterPro" id="IPR011545">
    <property type="entry name" value="DEAD/DEAH_box_helicase_dom"/>
</dbReference>
<dbReference type="RefSeq" id="WP_255178768.1">
    <property type="nucleotide sequence ID" value="NZ_CP101463.1"/>
</dbReference>
<evidence type="ECO:0000256" key="6">
    <source>
        <dbReference type="ARBA" id="ARBA00034617"/>
    </source>
</evidence>
<evidence type="ECO:0000256" key="3">
    <source>
        <dbReference type="ARBA" id="ARBA00022840"/>
    </source>
</evidence>
<organism evidence="10 11">
    <name type="scientific">Exiguobacterium aurantiacum</name>
    <dbReference type="NCBI Taxonomy" id="33987"/>
    <lineage>
        <taxon>Bacteria</taxon>
        <taxon>Bacillati</taxon>
        <taxon>Bacillota</taxon>
        <taxon>Bacilli</taxon>
        <taxon>Bacillales</taxon>
        <taxon>Bacillales Family XII. Incertae Sedis</taxon>
        <taxon>Exiguobacterium</taxon>
    </lineage>
</organism>
<feature type="domain" description="Helicase ATP-binding" evidence="8">
    <location>
        <begin position="313"/>
        <end position="491"/>
    </location>
</feature>
<dbReference type="InterPro" id="IPR001650">
    <property type="entry name" value="Helicase_C-like"/>
</dbReference>
<gene>
    <name evidence="10" type="ORF">NMQ00_16325</name>
</gene>
<evidence type="ECO:0000256" key="7">
    <source>
        <dbReference type="ARBA" id="ARBA00034808"/>
    </source>
</evidence>
<evidence type="ECO:0000259" key="9">
    <source>
        <dbReference type="PROSITE" id="PS51194"/>
    </source>
</evidence>